<comment type="similarity">
    <text evidence="2">Belongs to the TlyA family.</text>
</comment>
<proteinExistence type="inferred from homology"/>
<evidence type="ECO:0000313" key="6">
    <source>
        <dbReference type="EMBL" id="ADB51499.1"/>
    </source>
</evidence>
<accession>D3FCY7</accession>
<dbReference type="HOGENOM" id="CLU_058015_2_0_11"/>
<dbReference type="PANTHER" id="PTHR32319:SF0">
    <property type="entry name" value="BACTERIAL HEMOLYSIN-LIKE PROTEIN"/>
    <property type="match status" value="1"/>
</dbReference>
<name>D3FCY7_CONWI</name>
<evidence type="ECO:0000256" key="2">
    <source>
        <dbReference type="ARBA" id="ARBA00029460"/>
    </source>
</evidence>
<dbReference type="SUPFAM" id="SSF53335">
    <property type="entry name" value="S-adenosyl-L-methionine-dependent methyltransferases"/>
    <property type="match status" value="1"/>
</dbReference>
<dbReference type="STRING" id="469383.Cwoe_3080"/>
<dbReference type="AlphaFoldDB" id="D3FCY7"/>
<dbReference type="CDD" id="cd02440">
    <property type="entry name" value="AdoMet_MTases"/>
    <property type="match status" value="1"/>
</dbReference>
<dbReference type="InterPro" id="IPR029063">
    <property type="entry name" value="SAM-dependent_MTases_sf"/>
</dbReference>
<dbReference type="EMBL" id="CP001854">
    <property type="protein sequence ID" value="ADB51499.1"/>
    <property type="molecule type" value="Genomic_DNA"/>
</dbReference>
<dbReference type="PIRSF" id="PIRSF005578">
    <property type="entry name" value="TlyA"/>
    <property type="match status" value="1"/>
</dbReference>
<evidence type="ECO:0000313" key="7">
    <source>
        <dbReference type="Proteomes" id="UP000008229"/>
    </source>
</evidence>
<dbReference type="Gene3D" id="3.40.50.150">
    <property type="entry name" value="Vaccinia Virus protein VP39"/>
    <property type="match status" value="1"/>
</dbReference>
<dbReference type="GO" id="GO:0008168">
    <property type="term" value="F:methyltransferase activity"/>
    <property type="evidence" value="ECO:0007669"/>
    <property type="project" value="InterPro"/>
</dbReference>
<reference evidence="7" key="2">
    <citation type="submission" date="2010-01" db="EMBL/GenBank/DDBJ databases">
        <title>The complete genome of Conexibacter woesei DSM 14684.</title>
        <authorList>
            <consortium name="US DOE Joint Genome Institute (JGI-PGF)"/>
            <person name="Lucas S."/>
            <person name="Copeland A."/>
            <person name="Lapidus A."/>
            <person name="Glavina del Rio T."/>
            <person name="Dalin E."/>
            <person name="Tice H."/>
            <person name="Bruce D."/>
            <person name="Goodwin L."/>
            <person name="Pitluck S."/>
            <person name="Kyrpides N."/>
            <person name="Mavromatis K."/>
            <person name="Ivanova N."/>
            <person name="Mikhailova N."/>
            <person name="Chertkov O."/>
            <person name="Brettin T."/>
            <person name="Detter J.C."/>
            <person name="Han C."/>
            <person name="Larimer F."/>
            <person name="Land M."/>
            <person name="Hauser L."/>
            <person name="Markowitz V."/>
            <person name="Cheng J.-F."/>
            <person name="Hugenholtz P."/>
            <person name="Woyke T."/>
            <person name="Wu D."/>
            <person name="Pukall R."/>
            <person name="Steenblock K."/>
            <person name="Schneider S."/>
            <person name="Klenk H.-P."/>
            <person name="Eisen J.A."/>
        </authorList>
    </citation>
    <scope>NUCLEOTIDE SEQUENCE [LARGE SCALE GENOMIC DNA]</scope>
    <source>
        <strain evidence="7">DSM 14684 / CIP 108061 / JCM 11494 / NBRC 100937 / ID131577</strain>
    </source>
</reference>
<feature type="domain" description="Ribosomal RNA methyltransferase FtsJ" evidence="5">
    <location>
        <begin position="58"/>
        <end position="238"/>
    </location>
</feature>
<dbReference type="NCBIfam" id="TIGR00478">
    <property type="entry name" value="tly"/>
    <property type="match status" value="1"/>
</dbReference>
<evidence type="ECO:0000256" key="3">
    <source>
        <dbReference type="PROSITE-ProRule" id="PRU00182"/>
    </source>
</evidence>
<dbReference type="Proteomes" id="UP000008229">
    <property type="component" value="Chromosome"/>
</dbReference>
<sequence length="287" mass="30306">MRLDTLLAERGVFASRSRAAASVLAGEVLLGSDRRRAEKPGQLVPADVEVDVAEAPDFVSRGGRKLANALDAIGLDVAGRRALDVGASTGGFTDCLLQRGAAHVVALDVAYGELHWKIRNDERVTVLERANARRVEREQLPYAPDLLVADVSFISLTKVLPAVLATMDERFDGLVMVKPQFEVGRERVGKGGVVRDAADRRAALVAVGEAAHALGASVLGFVSSGLPGPKGNRETFVRLAEGGRAGALDELDSAAREVEAEPAARGLGSVGRTRPEARSSGLEENDE</sequence>
<dbReference type="InterPro" id="IPR047048">
    <property type="entry name" value="TlyA"/>
</dbReference>
<evidence type="ECO:0000256" key="4">
    <source>
        <dbReference type="SAM" id="MobiDB-lite"/>
    </source>
</evidence>
<protein>
    <submittedName>
        <fullName evidence="6">Hemolysin A</fullName>
    </submittedName>
</protein>
<dbReference type="Gene3D" id="3.10.290.10">
    <property type="entry name" value="RNA-binding S4 domain"/>
    <property type="match status" value="1"/>
</dbReference>
<keyword evidence="1 3" id="KW-0694">RNA-binding</keyword>
<dbReference type="GO" id="GO:0003723">
    <property type="term" value="F:RNA binding"/>
    <property type="evidence" value="ECO:0007669"/>
    <property type="project" value="UniProtKB-KW"/>
</dbReference>
<dbReference type="PANTHER" id="PTHR32319">
    <property type="entry name" value="BACTERIAL HEMOLYSIN-LIKE PROTEIN"/>
    <property type="match status" value="1"/>
</dbReference>
<dbReference type="Pfam" id="PF01728">
    <property type="entry name" value="FtsJ"/>
    <property type="match status" value="1"/>
</dbReference>
<gene>
    <name evidence="6" type="ordered locus">Cwoe_3080</name>
</gene>
<dbReference type="SUPFAM" id="SSF55174">
    <property type="entry name" value="Alpha-L RNA-binding motif"/>
    <property type="match status" value="1"/>
</dbReference>
<reference evidence="6 7" key="1">
    <citation type="journal article" date="2010" name="Stand. Genomic Sci.">
        <title>Complete genome sequence of Conexibacter woesei type strain (ID131577).</title>
        <authorList>
            <person name="Pukall R."/>
            <person name="Lapidus A."/>
            <person name="Glavina Del Rio T."/>
            <person name="Copeland A."/>
            <person name="Tice H."/>
            <person name="Cheng J.-F."/>
            <person name="Lucas S."/>
            <person name="Chen F."/>
            <person name="Nolan M."/>
            <person name="Bruce D."/>
            <person name="Goodwin L."/>
            <person name="Pitluck S."/>
            <person name="Mavromatis K."/>
            <person name="Ivanova N."/>
            <person name="Ovchinnikova G."/>
            <person name="Pati A."/>
            <person name="Chen A."/>
            <person name="Palaniappan K."/>
            <person name="Land M."/>
            <person name="Hauser L."/>
            <person name="Chang Y.-J."/>
            <person name="Jeffries C.D."/>
            <person name="Chain P."/>
            <person name="Meincke L."/>
            <person name="Sims D."/>
            <person name="Brettin T."/>
            <person name="Detter J.C."/>
            <person name="Rohde M."/>
            <person name="Goeker M."/>
            <person name="Bristow J."/>
            <person name="Eisen J.A."/>
            <person name="Markowitz V."/>
            <person name="Kyrpides N.C."/>
            <person name="Klenk H.-P."/>
            <person name="Hugenholtz P."/>
        </authorList>
    </citation>
    <scope>NUCLEOTIDE SEQUENCE [LARGE SCALE GENOMIC DNA]</scope>
    <source>
        <strain evidence="7">DSM 14684 / CIP 108061 / JCM 11494 / NBRC 100937 / ID131577</strain>
    </source>
</reference>
<dbReference type="InterPro" id="IPR002877">
    <property type="entry name" value="RNA_MeTrfase_FtsJ_dom"/>
</dbReference>
<dbReference type="eggNOG" id="COG1189">
    <property type="taxonomic scope" value="Bacteria"/>
</dbReference>
<dbReference type="GO" id="GO:0032259">
    <property type="term" value="P:methylation"/>
    <property type="evidence" value="ECO:0007669"/>
    <property type="project" value="InterPro"/>
</dbReference>
<keyword evidence="7" id="KW-1185">Reference proteome</keyword>
<dbReference type="InterPro" id="IPR004538">
    <property type="entry name" value="Hemolysin_A/TlyA"/>
</dbReference>
<dbReference type="CDD" id="cd00165">
    <property type="entry name" value="S4"/>
    <property type="match status" value="1"/>
</dbReference>
<organism evidence="6 7">
    <name type="scientific">Conexibacter woesei (strain DSM 14684 / CCUG 47730 / CIP 108061 / JCM 11494 / NBRC 100937 / ID131577)</name>
    <dbReference type="NCBI Taxonomy" id="469383"/>
    <lineage>
        <taxon>Bacteria</taxon>
        <taxon>Bacillati</taxon>
        <taxon>Actinomycetota</taxon>
        <taxon>Thermoleophilia</taxon>
        <taxon>Solirubrobacterales</taxon>
        <taxon>Conexibacteraceae</taxon>
        <taxon>Conexibacter</taxon>
    </lineage>
</organism>
<feature type="region of interest" description="Disordered" evidence="4">
    <location>
        <begin position="256"/>
        <end position="287"/>
    </location>
</feature>
<evidence type="ECO:0000256" key="1">
    <source>
        <dbReference type="ARBA" id="ARBA00022884"/>
    </source>
</evidence>
<dbReference type="InterPro" id="IPR036986">
    <property type="entry name" value="S4_RNA-bd_sf"/>
</dbReference>
<dbReference type="KEGG" id="cwo:Cwoe_3080"/>
<evidence type="ECO:0000259" key="5">
    <source>
        <dbReference type="Pfam" id="PF01728"/>
    </source>
</evidence>
<dbReference type="OrthoDB" id="9784736at2"/>
<dbReference type="PROSITE" id="PS50889">
    <property type="entry name" value="S4"/>
    <property type="match status" value="1"/>
</dbReference>